<dbReference type="GO" id="GO:0005829">
    <property type="term" value="C:cytosol"/>
    <property type="evidence" value="ECO:0007669"/>
    <property type="project" value="TreeGrafter"/>
</dbReference>
<accession>A0A1E3QLG6</accession>
<dbReference type="GO" id="GO:0034965">
    <property type="term" value="P:intronic box C/D snoRNA processing"/>
    <property type="evidence" value="ECO:0007669"/>
    <property type="project" value="TreeGrafter"/>
</dbReference>
<feature type="non-terminal residue" evidence="1">
    <location>
        <position position="216"/>
    </location>
</feature>
<dbReference type="EMBL" id="KV454435">
    <property type="protein sequence ID" value="ODQ78458.1"/>
    <property type="molecule type" value="Genomic_DNA"/>
</dbReference>
<dbReference type="GO" id="GO:0008033">
    <property type="term" value="P:tRNA processing"/>
    <property type="evidence" value="ECO:0007669"/>
    <property type="project" value="InterPro"/>
</dbReference>
<dbReference type="GO" id="GO:0000171">
    <property type="term" value="F:ribonuclease MRP activity"/>
    <property type="evidence" value="ECO:0007669"/>
    <property type="project" value="TreeGrafter"/>
</dbReference>
<dbReference type="GO" id="GO:0004526">
    <property type="term" value="F:ribonuclease P activity"/>
    <property type="evidence" value="ECO:0007669"/>
    <property type="project" value="TreeGrafter"/>
</dbReference>
<dbReference type="GO" id="GO:0000172">
    <property type="term" value="C:ribonuclease MRP complex"/>
    <property type="evidence" value="ECO:0007669"/>
    <property type="project" value="TreeGrafter"/>
</dbReference>
<dbReference type="PANTHER" id="PTHR28272:SF1">
    <property type="entry name" value="RIBONUCLEASES P_MRP PROTEIN SUBUNIT POP3"/>
    <property type="match status" value="1"/>
</dbReference>
<dbReference type="AlphaFoldDB" id="A0A1E3QLG6"/>
<feature type="non-terminal residue" evidence="1">
    <location>
        <position position="1"/>
    </location>
</feature>
<dbReference type="InterPro" id="IPR013241">
    <property type="entry name" value="RNase_P_Pop3"/>
</dbReference>
<dbReference type="Pfam" id="PF08228">
    <property type="entry name" value="RNase_P_pop3"/>
    <property type="match status" value="1"/>
</dbReference>
<protein>
    <recommendedName>
        <fullName evidence="3">Ribosomal protein L7Ae/L30e/S12e/Gadd45 domain-containing protein</fullName>
    </recommendedName>
</protein>
<evidence type="ECO:0000313" key="2">
    <source>
        <dbReference type="Proteomes" id="UP000094336"/>
    </source>
</evidence>
<dbReference type="GO" id="GO:0005655">
    <property type="term" value="C:nucleolar ribonuclease P complex"/>
    <property type="evidence" value="ECO:0007669"/>
    <property type="project" value="TreeGrafter"/>
</dbReference>
<keyword evidence="2" id="KW-1185">Reference proteome</keyword>
<dbReference type="GeneID" id="30149054"/>
<gene>
    <name evidence="1" type="ORF">BABINDRAFT_18548</name>
</gene>
<proteinExistence type="predicted"/>
<organism evidence="1 2">
    <name type="scientific">Babjeviella inositovora NRRL Y-12698</name>
    <dbReference type="NCBI Taxonomy" id="984486"/>
    <lineage>
        <taxon>Eukaryota</taxon>
        <taxon>Fungi</taxon>
        <taxon>Dikarya</taxon>
        <taxon>Ascomycota</taxon>
        <taxon>Saccharomycotina</taxon>
        <taxon>Pichiomycetes</taxon>
        <taxon>Serinales incertae sedis</taxon>
        <taxon>Babjeviella</taxon>
    </lineage>
</organism>
<evidence type="ECO:0008006" key="3">
    <source>
        <dbReference type="Google" id="ProtNLM"/>
    </source>
</evidence>
<dbReference type="OrthoDB" id="20109at2759"/>
<dbReference type="Proteomes" id="UP000094336">
    <property type="component" value="Unassembled WGS sequence"/>
</dbReference>
<evidence type="ECO:0000313" key="1">
    <source>
        <dbReference type="EMBL" id="ODQ78458.1"/>
    </source>
</evidence>
<dbReference type="RefSeq" id="XP_018983786.1">
    <property type="nucleotide sequence ID" value="XM_019131201.1"/>
</dbReference>
<sequence>SLKDIENKRRQVFKPVLDNPYTQAPWPRVDPQQGHDIRDILCTLLEPIGRHNAHLKTHPELKPSAPLTFQHATIGFNSTVKALELQAPVGKGRSKVVYPALSVVFVCKPEISPSLITQHFPVLSYVASSPERKVKLIQLPRGSMEKLSEATGQPHTGIVGITKEMPGASTLLAIINENVEDVEVPWLENVDFFSKPVLKVLKTTAPIIKKTNVQKK</sequence>
<reference evidence="2" key="1">
    <citation type="submission" date="2016-05" db="EMBL/GenBank/DDBJ databases">
        <title>Comparative genomics of biotechnologically important yeasts.</title>
        <authorList>
            <consortium name="DOE Joint Genome Institute"/>
            <person name="Riley R."/>
            <person name="Haridas S."/>
            <person name="Wolfe K.H."/>
            <person name="Lopes M.R."/>
            <person name="Hittinger C.T."/>
            <person name="Goker M."/>
            <person name="Salamov A."/>
            <person name="Wisecaver J."/>
            <person name="Long T.M."/>
            <person name="Aerts A.L."/>
            <person name="Barry K."/>
            <person name="Choi C."/>
            <person name="Clum A."/>
            <person name="Coughlan A.Y."/>
            <person name="Deshpande S."/>
            <person name="Douglass A.P."/>
            <person name="Hanson S.J."/>
            <person name="Klenk H.-P."/>
            <person name="Labutti K."/>
            <person name="Lapidus A."/>
            <person name="Lindquist E."/>
            <person name="Lipzen A."/>
            <person name="Meier-Kolthoff J.P."/>
            <person name="Ohm R.A."/>
            <person name="Otillar R.P."/>
            <person name="Pangilinan J."/>
            <person name="Peng Y."/>
            <person name="Rokas A."/>
            <person name="Rosa C.A."/>
            <person name="Scheuner C."/>
            <person name="Sibirny A.A."/>
            <person name="Slot J.C."/>
            <person name="Stielow J.B."/>
            <person name="Sun H."/>
            <person name="Kurtzman C.P."/>
            <person name="Blackwell M."/>
            <person name="Grigoriev I.V."/>
            <person name="Jeffries T.W."/>
        </authorList>
    </citation>
    <scope>NUCLEOTIDE SEQUENCE [LARGE SCALE GENOMIC DNA]</scope>
    <source>
        <strain evidence="2">NRRL Y-12698</strain>
    </source>
</reference>
<dbReference type="GO" id="GO:0006364">
    <property type="term" value="P:rRNA processing"/>
    <property type="evidence" value="ECO:0007669"/>
    <property type="project" value="InterPro"/>
</dbReference>
<name>A0A1E3QLG6_9ASCO</name>
<dbReference type="STRING" id="984486.A0A1E3QLG6"/>
<dbReference type="PANTHER" id="PTHR28272">
    <property type="entry name" value="RIBONUCLEASES P/MRP PROTEIN SUBUNIT POP3"/>
    <property type="match status" value="1"/>
</dbReference>